<evidence type="ECO:0000313" key="2">
    <source>
        <dbReference type="Proteomes" id="UP000186919"/>
    </source>
</evidence>
<sequence>MAVAAAVGGADPIDVPAAGTSSARCGCSMRPGLIAETIARTVASDIGGLTGPHIGYRRDS</sequence>
<name>A0A179V6J0_9MYCO</name>
<organism evidence="1 2">
    <name type="scientific">Mycobacteroides immunogenum</name>
    <dbReference type="NCBI Taxonomy" id="83262"/>
    <lineage>
        <taxon>Bacteria</taxon>
        <taxon>Bacillati</taxon>
        <taxon>Actinomycetota</taxon>
        <taxon>Actinomycetes</taxon>
        <taxon>Mycobacteriales</taxon>
        <taxon>Mycobacteriaceae</taxon>
        <taxon>Mycobacteroides</taxon>
    </lineage>
</organism>
<gene>
    <name evidence="1" type="ORF">AWB85_18025</name>
</gene>
<dbReference type="Proteomes" id="UP000186919">
    <property type="component" value="Unassembled WGS sequence"/>
</dbReference>
<accession>A0A179V6J0</accession>
<evidence type="ECO:0000313" key="1">
    <source>
        <dbReference type="EMBL" id="OAT66595.1"/>
    </source>
</evidence>
<dbReference type="AlphaFoldDB" id="A0A179V6J0"/>
<reference evidence="1 2" key="1">
    <citation type="submission" date="2016-01" db="EMBL/GenBank/DDBJ databases">
        <title>Mycobacterium immunogenum strain CD11_6 genome sequencing and assembly.</title>
        <authorList>
            <person name="Kaur G."/>
            <person name="Nair G.R."/>
            <person name="Mayilraj S."/>
        </authorList>
    </citation>
    <scope>NUCLEOTIDE SEQUENCE [LARGE SCALE GENOMIC DNA]</scope>
    <source>
        <strain evidence="1 2">CD11-6</strain>
    </source>
</reference>
<comment type="caution">
    <text evidence="1">The sequence shown here is derived from an EMBL/GenBank/DDBJ whole genome shotgun (WGS) entry which is preliminary data.</text>
</comment>
<dbReference type="EMBL" id="LQYE01000032">
    <property type="protein sequence ID" value="OAT66595.1"/>
    <property type="molecule type" value="Genomic_DNA"/>
</dbReference>
<proteinExistence type="predicted"/>
<protein>
    <submittedName>
        <fullName evidence="1">Uncharacterized protein</fullName>
    </submittedName>
</protein>